<dbReference type="GO" id="GO:0005737">
    <property type="term" value="C:cytoplasm"/>
    <property type="evidence" value="ECO:0007669"/>
    <property type="project" value="TreeGrafter"/>
</dbReference>
<evidence type="ECO:0000313" key="8">
    <source>
        <dbReference type="Proteomes" id="UP000242146"/>
    </source>
</evidence>
<gene>
    <name evidence="7" type="ORF">DM01DRAFT_1348516</name>
</gene>
<feature type="domain" description="Protein kinase" evidence="6">
    <location>
        <begin position="62"/>
        <end position="343"/>
    </location>
</feature>
<dbReference type="GO" id="GO:0005524">
    <property type="term" value="F:ATP binding"/>
    <property type="evidence" value="ECO:0007669"/>
    <property type="project" value="UniProtKB-UniRule"/>
</dbReference>
<dbReference type="STRING" id="101127.A0A1X2G8J1"/>
<keyword evidence="5" id="KW-0723">Serine/threonine-protein kinase</keyword>
<dbReference type="InterPro" id="IPR008271">
    <property type="entry name" value="Ser/Thr_kinase_AS"/>
</dbReference>
<keyword evidence="7" id="KW-0418">Kinase</keyword>
<dbReference type="InterPro" id="IPR050629">
    <property type="entry name" value="STE20/SPS1-PAK"/>
</dbReference>
<dbReference type="OrthoDB" id="248923at2759"/>
<dbReference type="InterPro" id="IPR017441">
    <property type="entry name" value="Protein_kinase_ATP_BS"/>
</dbReference>
<keyword evidence="7" id="KW-0808">Transferase</keyword>
<dbReference type="SUPFAM" id="SSF56112">
    <property type="entry name" value="Protein kinase-like (PK-like)"/>
    <property type="match status" value="1"/>
</dbReference>
<keyword evidence="2 4" id="KW-0547">Nucleotide-binding</keyword>
<proteinExistence type="inferred from homology"/>
<dbReference type="AlphaFoldDB" id="A0A1X2G8J1"/>
<evidence type="ECO:0000256" key="3">
    <source>
        <dbReference type="ARBA" id="ARBA00022840"/>
    </source>
</evidence>
<dbReference type="EC" id="2.7.11.1" evidence="1"/>
<reference evidence="7 8" key="1">
    <citation type="submission" date="2016-07" db="EMBL/GenBank/DDBJ databases">
        <title>Pervasive Adenine N6-methylation of Active Genes in Fungi.</title>
        <authorList>
            <consortium name="DOE Joint Genome Institute"/>
            <person name="Mondo S.J."/>
            <person name="Dannebaum R.O."/>
            <person name="Kuo R.C."/>
            <person name="Labutti K."/>
            <person name="Haridas S."/>
            <person name="Kuo A."/>
            <person name="Salamov A."/>
            <person name="Ahrendt S.R."/>
            <person name="Lipzen A."/>
            <person name="Sullivan W."/>
            <person name="Andreopoulos W.B."/>
            <person name="Clum A."/>
            <person name="Lindquist E."/>
            <person name="Daum C."/>
            <person name="Ramamoorthy G.K."/>
            <person name="Gryganskyi A."/>
            <person name="Culley D."/>
            <person name="Magnuson J.K."/>
            <person name="James T.Y."/>
            <person name="O'Malley M.A."/>
            <person name="Stajich J.E."/>
            <person name="Spatafora J.W."/>
            <person name="Visel A."/>
            <person name="Grigoriev I.V."/>
        </authorList>
    </citation>
    <scope>NUCLEOTIDE SEQUENCE [LARGE SCALE GENOMIC DNA]</scope>
    <source>
        <strain evidence="7 8">NRRL 3301</strain>
    </source>
</reference>
<accession>A0A1X2G8J1</accession>
<dbReference type="PANTHER" id="PTHR48012:SF16">
    <property type="entry name" value="NON-SPECIFIC SERINE_THREONINE PROTEIN KINASE"/>
    <property type="match status" value="1"/>
</dbReference>
<name>A0A1X2G8J1_9FUNG</name>
<evidence type="ECO:0000256" key="5">
    <source>
        <dbReference type="RuleBase" id="RU000304"/>
    </source>
</evidence>
<evidence type="ECO:0000313" key="7">
    <source>
        <dbReference type="EMBL" id="ORX47765.1"/>
    </source>
</evidence>
<dbReference type="InterPro" id="IPR000719">
    <property type="entry name" value="Prot_kinase_dom"/>
</dbReference>
<dbReference type="PROSITE" id="PS00108">
    <property type="entry name" value="PROTEIN_KINASE_ST"/>
    <property type="match status" value="1"/>
</dbReference>
<keyword evidence="3 4" id="KW-0067">ATP-binding</keyword>
<dbReference type="Proteomes" id="UP000242146">
    <property type="component" value="Unassembled WGS sequence"/>
</dbReference>
<dbReference type="InterPro" id="IPR011009">
    <property type="entry name" value="Kinase-like_dom_sf"/>
</dbReference>
<feature type="binding site" evidence="4">
    <location>
        <position position="91"/>
    </location>
    <ligand>
        <name>ATP</name>
        <dbReference type="ChEBI" id="CHEBI:30616"/>
    </ligand>
</feature>
<dbReference type="PANTHER" id="PTHR48012">
    <property type="entry name" value="STERILE20-LIKE KINASE, ISOFORM B-RELATED"/>
    <property type="match status" value="1"/>
</dbReference>
<dbReference type="PROSITE" id="PS50011">
    <property type="entry name" value="PROTEIN_KINASE_DOM"/>
    <property type="match status" value="1"/>
</dbReference>
<evidence type="ECO:0000256" key="2">
    <source>
        <dbReference type="ARBA" id="ARBA00022741"/>
    </source>
</evidence>
<dbReference type="SMART" id="SM00220">
    <property type="entry name" value="S_TKc"/>
    <property type="match status" value="1"/>
</dbReference>
<comment type="similarity">
    <text evidence="5">Belongs to the protein kinase superfamily.</text>
</comment>
<dbReference type="GO" id="GO:0004674">
    <property type="term" value="F:protein serine/threonine kinase activity"/>
    <property type="evidence" value="ECO:0007669"/>
    <property type="project" value="UniProtKB-KW"/>
</dbReference>
<evidence type="ECO:0000256" key="1">
    <source>
        <dbReference type="ARBA" id="ARBA00012513"/>
    </source>
</evidence>
<protein>
    <recommendedName>
        <fullName evidence="1">non-specific serine/threonine protein kinase</fullName>
        <ecNumber evidence="1">2.7.11.1</ecNumber>
    </recommendedName>
</protein>
<comment type="caution">
    <text evidence="7">The sequence shown here is derived from an EMBL/GenBank/DDBJ whole genome shotgun (WGS) entry which is preliminary data.</text>
</comment>
<dbReference type="PROSITE" id="PS00107">
    <property type="entry name" value="PROTEIN_KINASE_ATP"/>
    <property type="match status" value="1"/>
</dbReference>
<dbReference type="PIRSF" id="PIRSF000654">
    <property type="entry name" value="Integrin-linked_kinase"/>
    <property type="match status" value="1"/>
</dbReference>
<organism evidence="7 8">
    <name type="scientific">Hesseltinella vesiculosa</name>
    <dbReference type="NCBI Taxonomy" id="101127"/>
    <lineage>
        <taxon>Eukaryota</taxon>
        <taxon>Fungi</taxon>
        <taxon>Fungi incertae sedis</taxon>
        <taxon>Mucoromycota</taxon>
        <taxon>Mucoromycotina</taxon>
        <taxon>Mucoromycetes</taxon>
        <taxon>Mucorales</taxon>
        <taxon>Cunninghamellaceae</taxon>
        <taxon>Hesseltinella</taxon>
    </lineage>
</organism>
<dbReference type="Gene3D" id="3.30.200.20">
    <property type="entry name" value="Phosphorylase Kinase, domain 1"/>
    <property type="match status" value="1"/>
</dbReference>
<evidence type="ECO:0000259" key="6">
    <source>
        <dbReference type="PROSITE" id="PS50011"/>
    </source>
</evidence>
<keyword evidence="8" id="KW-1185">Reference proteome</keyword>
<dbReference type="EMBL" id="MCGT01000032">
    <property type="protein sequence ID" value="ORX47765.1"/>
    <property type="molecule type" value="Genomic_DNA"/>
</dbReference>
<dbReference type="Pfam" id="PF00069">
    <property type="entry name" value="Pkinase"/>
    <property type="match status" value="2"/>
</dbReference>
<dbReference type="Gene3D" id="1.10.510.10">
    <property type="entry name" value="Transferase(Phosphotransferase) domain 1"/>
    <property type="match status" value="1"/>
</dbReference>
<evidence type="ECO:0000256" key="4">
    <source>
        <dbReference type="PROSITE-ProRule" id="PRU10141"/>
    </source>
</evidence>
<sequence length="343" mass="39083">MFSMSSPTRHRRTVSGTDQVPMLVQAKLSRKRSLTDFVNRLSHPFRTHRVRTVTYSTNVQEYQFLQRIGQGATASVFAVMHEPSDTLLAVKTVNLEKLEMQHEPVLLESLRKEIQIMKLCRHPHVVPVLQSFVDTSHLFVVMPLMCSGSCRDLLLMLDHGLEEPLIACVTRQVILGLLYLHQNDLVHRDVKTANLLLDGDTGMVKLADFGVSSFLWIDQDEPDPSPPRTSNDSDWACFSSNTSTARIPLLQQQQQQQQLADSYQEDTVVGHQLRSDARQHRLSVRWQRAVRKSFVGTPLYIAPEILREEAYDNKVDMWALGITLLELAQGRPPYHEHDALTVN</sequence>